<dbReference type="PROSITE" id="PS51278">
    <property type="entry name" value="GATASE_TYPE_2"/>
    <property type="match status" value="1"/>
</dbReference>
<accession>A0AAW1RYP9</accession>
<sequence>MSWSQTQRGAPPGLAPQDKAASYSRISANRFVPVCGSLQGSLRGGSLHPAATSHRHSTLISLLPLQPPRKCLARQRGSLCIRMCGIIGIYRHQGSANAELYEGLLMLQHRGQDSAGMVTTDWNRFCEHRANGLVREVWPSQSRMDKLTGSSGIGHVRYPTAGTPSAQEAQPFFVNSPLGIYLIHNGNLTNTEHLRTLLNGSHSFFNRHMRTGSDSEVLLNVLADEIHRAHQRCLTNPTCDPRNHKLEMVLEAGTTAMKLLQGAYSCICLVKGVGLVAFRDPFGIRPLVLGKRSSPSGTEYCVASEDCAFGPIGFQRVRDVRPGEMLVISESGELISRQCAVPEPPAPCIFEYIYLARPDSVLNDISVYNFQLGLGDRLADRLRQMDWDIDCVVPVPDGARPTAIQISSVLGLPYREGLVKNRYVGRTFIMPDQRTRELSVKRKLNAMPAVFSGRNVLLVDDSIVRGTTMRQIVDMVRRAGAKKVYLASASPPVRFPNVYGVDLPTRREFVACDLSEEQIREVLGADGLLYQSMSDMETVGRALNPSISHFEDSCFTGRYCTGHVDPSYLASLEASVRVKERRQPGPLREPTGNAAITA</sequence>
<dbReference type="CDD" id="cd00715">
    <property type="entry name" value="GPATase_N"/>
    <property type="match status" value="1"/>
</dbReference>
<dbReference type="InterPro" id="IPR005854">
    <property type="entry name" value="PurF"/>
</dbReference>
<dbReference type="Gene3D" id="3.60.20.10">
    <property type="entry name" value="Glutamine Phosphoribosylpyrophosphate, subunit 1, domain 1"/>
    <property type="match status" value="1"/>
</dbReference>
<dbReference type="Gene3D" id="3.40.50.2020">
    <property type="match status" value="1"/>
</dbReference>
<evidence type="ECO:0000256" key="7">
    <source>
        <dbReference type="ARBA" id="ARBA00022962"/>
    </source>
</evidence>
<dbReference type="EMBL" id="JALJOS010000005">
    <property type="protein sequence ID" value="KAK9838958.1"/>
    <property type="molecule type" value="Genomic_DNA"/>
</dbReference>
<evidence type="ECO:0000259" key="9">
    <source>
        <dbReference type="PROSITE" id="PS51278"/>
    </source>
</evidence>
<feature type="domain" description="Glutamine amidotransferase type-2" evidence="9">
    <location>
        <begin position="84"/>
        <end position="331"/>
    </location>
</feature>
<gene>
    <name evidence="10" type="ORF">WJX74_006767</name>
</gene>
<keyword evidence="7" id="KW-0315">Glutamine amidotransferase</keyword>
<comment type="catalytic activity">
    <reaction evidence="8">
        <text>5-phospho-beta-D-ribosylamine + L-glutamate + diphosphate = 5-phospho-alpha-D-ribose 1-diphosphate + L-glutamine + H2O</text>
        <dbReference type="Rhea" id="RHEA:14905"/>
        <dbReference type="ChEBI" id="CHEBI:15377"/>
        <dbReference type="ChEBI" id="CHEBI:29985"/>
        <dbReference type="ChEBI" id="CHEBI:33019"/>
        <dbReference type="ChEBI" id="CHEBI:58017"/>
        <dbReference type="ChEBI" id="CHEBI:58359"/>
        <dbReference type="ChEBI" id="CHEBI:58681"/>
        <dbReference type="EC" id="2.4.2.14"/>
    </reaction>
</comment>
<proteinExistence type="inferred from homology"/>
<evidence type="ECO:0000256" key="5">
    <source>
        <dbReference type="ARBA" id="ARBA00022679"/>
    </source>
</evidence>
<reference evidence="10 11" key="1">
    <citation type="journal article" date="2024" name="Nat. Commun.">
        <title>Phylogenomics reveals the evolutionary origins of lichenization in chlorophyte algae.</title>
        <authorList>
            <person name="Puginier C."/>
            <person name="Libourel C."/>
            <person name="Otte J."/>
            <person name="Skaloud P."/>
            <person name="Haon M."/>
            <person name="Grisel S."/>
            <person name="Petersen M."/>
            <person name="Berrin J.G."/>
            <person name="Delaux P.M."/>
            <person name="Dal Grande F."/>
            <person name="Keller J."/>
        </authorList>
    </citation>
    <scope>NUCLEOTIDE SEQUENCE [LARGE SCALE GENOMIC DNA]</scope>
    <source>
        <strain evidence="10 11">SAG 2145</strain>
    </source>
</reference>
<dbReference type="InterPro" id="IPR035584">
    <property type="entry name" value="PurF_N"/>
</dbReference>
<evidence type="ECO:0000313" key="11">
    <source>
        <dbReference type="Proteomes" id="UP001438707"/>
    </source>
</evidence>
<keyword evidence="6" id="KW-0658">Purine biosynthesis</keyword>
<dbReference type="Pfam" id="PF00156">
    <property type="entry name" value="Pribosyltran"/>
    <property type="match status" value="1"/>
</dbReference>
<dbReference type="EC" id="2.4.2.14" evidence="3"/>
<dbReference type="InterPro" id="IPR017932">
    <property type="entry name" value="GATase_2_dom"/>
</dbReference>
<dbReference type="GO" id="GO:0004044">
    <property type="term" value="F:amidophosphoribosyltransferase activity"/>
    <property type="evidence" value="ECO:0007669"/>
    <property type="project" value="UniProtKB-EC"/>
</dbReference>
<protein>
    <recommendedName>
        <fullName evidence="3">amidophosphoribosyltransferase</fullName>
        <ecNumber evidence="3">2.4.2.14</ecNumber>
    </recommendedName>
</protein>
<dbReference type="PANTHER" id="PTHR11907">
    <property type="entry name" value="AMIDOPHOSPHORIBOSYLTRANSFERASE"/>
    <property type="match status" value="1"/>
</dbReference>
<dbReference type="InterPro" id="IPR000836">
    <property type="entry name" value="PRTase_dom"/>
</dbReference>
<dbReference type="Proteomes" id="UP001438707">
    <property type="component" value="Unassembled WGS sequence"/>
</dbReference>
<evidence type="ECO:0000256" key="3">
    <source>
        <dbReference type="ARBA" id="ARBA00011941"/>
    </source>
</evidence>
<comment type="similarity">
    <text evidence="2">In the C-terminal section; belongs to the purine/pyrimidine phosphoribosyltransferase family.</text>
</comment>
<evidence type="ECO:0000256" key="8">
    <source>
        <dbReference type="ARBA" id="ARBA00048430"/>
    </source>
</evidence>
<comment type="pathway">
    <text evidence="1">Purine metabolism; IMP biosynthesis via de novo pathway; N(1)-(5-phospho-D-ribosyl)glycinamide from 5-phospho-alpha-D-ribose 1-diphosphate: step 1/2.</text>
</comment>
<dbReference type="Pfam" id="PF13522">
    <property type="entry name" value="GATase_6"/>
    <property type="match status" value="1"/>
</dbReference>
<evidence type="ECO:0000256" key="4">
    <source>
        <dbReference type="ARBA" id="ARBA00022676"/>
    </source>
</evidence>
<dbReference type="AlphaFoldDB" id="A0AAW1RYP9"/>
<dbReference type="HAMAP" id="MF_01931">
    <property type="entry name" value="PurF"/>
    <property type="match status" value="1"/>
</dbReference>
<keyword evidence="5" id="KW-0808">Transferase</keyword>
<dbReference type="SUPFAM" id="SSF56235">
    <property type="entry name" value="N-terminal nucleophile aminohydrolases (Ntn hydrolases)"/>
    <property type="match status" value="1"/>
</dbReference>
<evidence type="ECO:0000256" key="2">
    <source>
        <dbReference type="ARBA" id="ARBA00010138"/>
    </source>
</evidence>
<dbReference type="InterPro" id="IPR029055">
    <property type="entry name" value="Ntn_hydrolases_N"/>
</dbReference>
<dbReference type="NCBIfam" id="TIGR01134">
    <property type="entry name" value="purF"/>
    <property type="match status" value="1"/>
</dbReference>
<dbReference type="InterPro" id="IPR029057">
    <property type="entry name" value="PRTase-like"/>
</dbReference>
<evidence type="ECO:0000313" key="10">
    <source>
        <dbReference type="EMBL" id="KAK9838958.1"/>
    </source>
</evidence>
<evidence type="ECO:0000256" key="1">
    <source>
        <dbReference type="ARBA" id="ARBA00005209"/>
    </source>
</evidence>
<keyword evidence="11" id="KW-1185">Reference proteome</keyword>
<dbReference type="GO" id="GO:0006164">
    <property type="term" value="P:purine nucleotide biosynthetic process"/>
    <property type="evidence" value="ECO:0007669"/>
    <property type="project" value="UniProtKB-KW"/>
</dbReference>
<keyword evidence="4" id="KW-0328">Glycosyltransferase</keyword>
<organism evidence="10 11">
    <name type="scientific">Apatococcus lobatus</name>
    <dbReference type="NCBI Taxonomy" id="904363"/>
    <lineage>
        <taxon>Eukaryota</taxon>
        <taxon>Viridiplantae</taxon>
        <taxon>Chlorophyta</taxon>
        <taxon>core chlorophytes</taxon>
        <taxon>Trebouxiophyceae</taxon>
        <taxon>Chlorellales</taxon>
        <taxon>Chlorellaceae</taxon>
        <taxon>Apatococcus</taxon>
    </lineage>
</organism>
<comment type="caution">
    <text evidence="10">The sequence shown here is derived from an EMBL/GenBank/DDBJ whole genome shotgun (WGS) entry which is preliminary data.</text>
</comment>
<name>A0AAW1RYP9_9CHLO</name>
<evidence type="ECO:0000256" key="6">
    <source>
        <dbReference type="ARBA" id="ARBA00022755"/>
    </source>
</evidence>
<dbReference type="CDD" id="cd06223">
    <property type="entry name" value="PRTases_typeI"/>
    <property type="match status" value="1"/>
</dbReference>
<dbReference type="SUPFAM" id="SSF53271">
    <property type="entry name" value="PRTase-like"/>
    <property type="match status" value="1"/>
</dbReference>
<dbReference type="GO" id="GO:0009113">
    <property type="term" value="P:purine nucleobase biosynthetic process"/>
    <property type="evidence" value="ECO:0007669"/>
    <property type="project" value="InterPro"/>
</dbReference>